<evidence type="ECO:0000256" key="10">
    <source>
        <dbReference type="SAM" id="MobiDB-lite"/>
    </source>
</evidence>
<comment type="similarity">
    <text evidence="9">Belongs to the SecE/SEC61-gamma family.</text>
</comment>
<gene>
    <name evidence="9" type="primary">secE</name>
    <name evidence="11" type="ORF">GA0074696_1281</name>
</gene>
<dbReference type="InterPro" id="IPR001901">
    <property type="entry name" value="Translocase_SecE/Sec61-g"/>
</dbReference>
<dbReference type="GO" id="GO:0006605">
    <property type="term" value="P:protein targeting"/>
    <property type="evidence" value="ECO:0007669"/>
    <property type="project" value="UniProtKB-UniRule"/>
</dbReference>
<evidence type="ECO:0000313" key="12">
    <source>
        <dbReference type="Proteomes" id="UP000198228"/>
    </source>
</evidence>
<evidence type="ECO:0000256" key="6">
    <source>
        <dbReference type="ARBA" id="ARBA00022989"/>
    </source>
</evidence>
<proteinExistence type="inferred from homology"/>
<feature type="compositionally biased region" description="Acidic residues" evidence="10">
    <location>
        <begin position="21"/>
        <end position="35"/>
    </location>
</feature>
<comment type="subunit">
    <text evidence="9">Component of the Sec protein translocase complex. Heterotrimer consisting of SecY, SecE and SecG subunits. The heterotrimers can form oligomers, although 1 heterotrimer is thought to be able to translocate proteins. Interacts with the ribosome. Interacts with SecDF, and other proteins may be involved. Interacts with SecA.</text>
</comment>
<dbReference type="Pfam" id="PF00584">
    <property type="entry name" value="SecE"/>
    <property type="match status" value="1"/>
</dbReference>
<evidence type="ECO:0000256" key="3">
    <source>
        <dbReference type="ARBA" id="ARBA00022475"/>
    </source>
</evidence>
<dbReference type="GO" id="GO:0065002">
    <property type="term" value="P:intracellular protein transmembrane transport"/>
    <property type="evidence" value="ECO:0007669"/>
    <property type="project" value="UniProtKB-UniRule"/>
</dbReference>
<evidence type="ECO:0000313" key="11">
    <source>
        <dbReference type="EMBL" id="SCE85957.1"/>
    </source>
</evidence>
<evidence type="ECO:0000256" key="5">
    <source>
        <dbReference type="ARBA" id="ARBA00022927"/>
    </source>
</evidence>
<comment type="function">
    <text evidence="9">Essential subunit of the Sec protein translocation channel SecYEG. Clamps together the 2 halves of SecY. May contact the channel plug during translocation.</text>
</comment>
<keyword evidence="5 9" id="KW-0653">Protein transport</keyword>
<evidence type="ECO:0000256" key="8">
    <source>
        <dbReference type="ARBA" id="ARBA00023136"/>
    </source>
</evidence>
<dbReference type="RefSeq" id="WP_088960241.1">
    <property type="nucleotide sequence ID" value="NZ_LT607410.1"/>
</dbReference>
<keyword evidence="4 9" id="KW-0812">Transmembrane</keyword>
<protein>
    <recommendedName>
        <fullName evidence="9">Protein translocase subunit SecE</fullName>
    </recommendedName>
</protein>
<keyword evidence="6 9" id="KW-1133">Transmembrane helix</keyword>
<dbReference type="InterPro" id="IPR005807">
    <property type="entry name" value="SecE_bac"/>
</dbReference>
<comment type="subcellular location">
    <subcellularLocation>
        <location evidence="9">Cell membrane</location>
        <topology evidence="9">Single-pass membrane protein</topology>
    </subcellularLocation>
    <subcellularLocation>
        <location evidence="1">Membrane</location>
    </subcellularLocation>
</comment>
<evidence type="ECO:0000256" key="1">
    <source>
        <dbReference type="ARBA" id="ARBA00004370"/>
    </source>
</evidence>
<keyword evidence="3 9" id="KW-1003">Cell membrane</keyword>
<dbReference type="Gene3D" id="1.20.5.1030">
    <property type="entry name" value="Preprotein translocase secy subunit"/>
    <property type="match status" value="1"/>
</dbReference>
<name>A0A1C4VPP6_9ACTN</name>
<dbReference type="Proteomes" id="UP000198228">
    <property type="component" value="Chromosome I"/>
</dbReference>
<keyword evidence="8 9" id="KW-0472">Membrane</keyword>
<keyword evidence="2 9" id="KW-0813">Transport</keyword>
<dbReference type="GO" id="GO:0005886">
    <property type="term" value="C:plasma membrane"/>
    <property type="evidence" value="ECO:0007669"/>
    <property type="project" value="UniProtKB-SubCell"/>
</dbReference>
<dbReference type="GO" id="GO:0043952">
    <property type="term" value="P:protein transport by the Sec complex"/>
    <property type="evidence" value="ECO:0007669"/>
    <property type="project" value="UniProtKB-UniRule"/>
</dbReference>
<evidence type="ECO:0000256" key="9">
    <source>
        <dbReference type="HAMAP-Rule" id="MF_00422"/>
    </source>
</evidence>
<dbReference type="GO" id="GO:0009306">
    <property type="term" value="P:protein secretion"/>
    <property type="evidence" value="ECO:0007669"/>
    <property type="project" value="UniProtKB-UniRule"/>
</dbReference>
<feature type="compositionally biased region" description="Basic and acidic residues" evidence="10">
    <location>
        <begin position="1"/>
        <end position="20"/>
    </location>
</feature>
<dbReference type="NCBIfam" id="TIGR00964">
    <property type="entry name" value="secE_bact"/>
    <property type="match status" value="1"/>
</dbReference>
<sequence length="134" mass="14647">MAESKRRGEDAGDEGLRDERDELVDDVAADDDATGADEPVSRGGTATRSRARAGSADSKPKTRADTDRIGLFARIARFFREVVAELRKVIWPTRKELLTYTAVVVTFVAVMLTIVGLLDFAFAKGVLWVFGNPS</sequence>
<feature type="region of interest" description="Disordered" evidence="10">
    <location>
        <begin position="1"/>
        <end position="63"/>
    </location>
</feature>
<dbReference type="PANTHER" id="PTHR33910">
    <property type="entry name" value="PROTEIN TRANSLOCASE SUBUNIT SECE"/>
    <property type="match status" value="1"/>
</dbReference>
<dbReference type="GO" id="GO:0008320">
    <property type="term" value="F:protein transmembrane transporter activity"/>
    <property type="evidence" value="ECO:0007669"/>
    <property type="project" value="UniProtKB-UniRule"/>
</dbReference>
<dbReference type="PROSITE" id="PS01067">
    <property type="entry name" value="SECE_SEC61G"/>
    <property type="match status" value="1"/>
</dbReference>
<evidence type="ECO:0000256" key="4">
    <source>
        <dbReference type="ARBA" id="ARBA00022692"/>
    </source>
</evidence>
<feature type="transmembrane region" description="Helical" evidence="9">
    <location>
        <begin position="97"/>
        <end position="118"/>
    </location>
</feature>
<reference evidence="11 12" key="1">
    <citation type="submission" date="2016-06" db="EMBL/GenBank/DDBJ databases">
        <authorList>
            <person name="Kjaerup R.B."/>
            <person name="Dalgaard T.S."/>
            <person name="Juul-Madsen H.R."/>
        </authorList>
    </citation>
    <scope>NUCLEOTIDE SEQUENCE [LARGE SCALE GENOMIC DNA]</scope>
    <source>
        <strain evidence="11 12">DSM 43821</strain>
    </source>
</reference>
<accession>A0A1C4VPP6</accession>
<feature type="compositionally biased region" description="Low complexity" evidence="10">
    <location>
        <begin position="36"/>
        <end position="56"/>
    </location>
</feature>
<dbReference type="InterPro" id="IPR038379">
    <property type="entry name" value="SecE_sf"/>
</dbReference>
<organism evidence="11 12">
    <name type="scientific">Micromonospora purpureochromogenes</name>
    <dbReference type="NCBI Taxonomy" id="47872"/>
    <lineage>
        <taxon>Bacteria</taxon>
        <taxon>Bacillati</taxon>
        <taxon>Actinomycetota</taxon>
        <taxon>Actinomycetes</taxon>
        <taxon>Micromonosporales</taxon>
        <taxon>Micromonosporaceae</taxon>
        <taxon>Micromonospora</taxon>
    </lineage>
</organism>
<keyword evidence="7 9" id="KW-0811">Translocation</keyword>
<dbReference type="EMBL" id="LT607410">
    <property type="protein sequence ID" value="SCE85957.1"/>
    <property type="molecule type" value="Genomic_DNA"/>
</dbReference>
<dbReference type="PANTHER" id="PTHR33910:SF1">
    <property type="entry name" value="PROTEIN TRANSLOCASE SUBUNIT SECE"/>
    <property type="match status" value="1"/>
</dbReference>
<dbReference type="HAMAP" id="MF_00422">
    <property type="entry name" value="SecE"/>
    <property type="match status" value="1"/>
</dbReference>
<dbReference type="AlphaFoldDB" id="A0A1C4VPP6"/>
<evidence type="ECO:0000256" key="7">
    <source>
        <dbReference type="ARBA" id="ARBA00023010"/>
    </source>
</evidence>
<evidence type="ECO:0000256" key="2">
    <source>
        <dbReference type="ARBA" id="ARBA00022448"/>
    </source>
</evidence>